<gene>
    <name evidence="3" type="ORF">J2Z20_002075</name>
</gene>
<dbReference type="PANTHER" id="PTHR42733:SF2">
    <property type="entry name" value="DJ-1_THIJ_PFPI FAMILY PROTEIN"/>
    <property type="match status" value="1"/>
</dbReference>
<sequence length="183" mass="20203">MSQKILIVSGDAVEALEIYYPYYRCLEEGYDVVIASPTVKKLYTVSHDFVEGLETFVEKAAYGISSHTAFEDVKPEQYDGLIIPGGRAPEYIRMNGSLPSIVRHFFEANKPVAAVCHAAQVLSAIPDLMKGRKYTAYPACRPDVIACGATYVNEGVHKDGNLVSGQAWPDLPGLMREFIQLLK</sequence>
<dbReference type="SUPFAM" id="SSF52317">
    <property type="entry name" value="Class I glutamine amidotransferase-like"/>
    <property type="match status" value="1"/>
</dbReference>
<keyword evidence="4" id="KW-1185">Reference proteome</keyword>
<dbReference type="CDD" id="cd03169">
    <property type="entry name" value="GATase1_PfpI_1"/>
    <property type="match status" value="1"/>
</dbReference>
<reference evidence="3 4" key="1">
    <citation type="submission" date="2021-03" db="EMBL/GenBank/DDBJ databases">
        <title>Genomic Encyclopedia of Type Strains, Phase IV (KMG-IV): sequencing the most valuable type-strain genomes for metagenomic binning, comparative biology and taxonomic classification.</title>
        <authorList>
            <person name="Goeker M."/>
        </authorList>
    </citation>
    <scope>NUCLEOTIDE SEQUENCE [LARGE SCALE GENOMIC DNA]</scope>
    <source>
        <strain evidence="3 4">DSM 23491</strain>
    </source>
</reference>
<dbReference type="InterPro" id="IPR006286">
    <property type="entry name" value="C56_PfpI-like"/>
</dbReference>
<evidence type="ECO:0000313" key="4">
    <source>
        <dbReference type="Proteomes" id="UP001519273"/>
    </source>
</evidence>
<dbReference type="GO" id="GO:0006508">
    <property type="term" value="P:proteolysis"/>
    <property type="evidence" value="ECO:0007669"/>
    <property type="project" value="UniProtKB-KW"/>
</dbReference>
<dbReference type="Gene3D" id="3.40.50.880">
    <property type="match status" value="1"/>
</dbReference>
<dbReference type="GO" id="GO:0008233">
    <property type="term" value="F:peptidase activity"/>
    <property type="evidence" value="ECO:0007669"/>
    <property type="project" value="UniProtKB-KW"/>
</dbReference>
<feature type="domain" description="DJ-1/PfpI" evidence="2">
    <location>
        <begin position="4"/>
        <end position="180"/>
    </location>
</feature>
<accession>A0ABS4H489</accession>
<dbReference type="Proteomes" id="UP001519273">
    <property type="component" value="Unassembled WGS sequence"/>
</dbReference>
<keyword evidence="3" id="KW-0645">Protease</keyword>
<dbReference type="PANTHER" id="PTHR42733">
    <property type="entry name" value="DJ-1 PROTEIN"/>
    <property type="match status" value="1"/>
</dbReference>
<dbReference type="RefSeq" id="WP_209849136.1">
    <property type="nucleotide sequence ID" value="NZ_CBCRVE010000008.1"/>
</dbReference>
<organism evidence="3 4">
    <name type="scientific">Paenibacillus sediminis</name>
    <dbReference type="NCBI Taxonomy" id="664909"/>
    <lineage>
        <taxon>Bacteria</taxon>
        <taxon>Bacillati</taxon>
        <taxon>Bacillota</taxon>
        <taxon>Bacilli</taxon>
        <taxon>Bacillales</taxon>
        <taxon>Paenibacillaceae</taxon>
        <taxon>Paenibacillus</taxon>
    </lineage>
</organism>
<evidence type="ECO:0000259" key="2">
    <source>
        <dbReference type="Pfam" id="PF01965"/>
    </source>
</evidence>
<comment type="caution">
    <text evidence="3">The sequence shown here is derived from an EMBL/GenBank/DDBJ whole genome shotgun (WGS) entry which is preliminary data.</text>
</comment>
<evidence type="ECO:0000313" key="3">
    <source>
        <dbReference type="EMBL" id="MBP1937182.1"/>
    </source>
</evidence>
<dbReference type="EC" id="3.2.-.-" evidence="3"/>
<dbReference type="EMBL" id="JAGGKP010000004">
    <property type="protein sequence ID" value="MBP1937182.1"/>
    <property type="molecule type" value="Genomic_DNA"/>
</dbReference>
<dbReference type="GO" id="GO:0016798">
    <property type="term" value="F:hydrolase activity, acting on glycosyl bonds"/>
    <property type="evidence" value="ECO:0007669"/>
    <property type="project" value="UniProtKB-KW"/>
</dbReference>
<comment type="similarity">
    <text evidence="1">Belongs to the peptidase C56 family.</text>
</comment>
<protein>
    <submittedName>
        <fullName evidence="3">Protease I</fullName>
        <ecNumber evidence="3">3.2.-.-</ecNumber>
    </submittedName>
</protein>
<dbReference type="InterPro" id="IPR002818">
    <property type="entry name" value="DJ-1/PfpI"/>
</dbReference>
<keyword evidence="3" id="KW-0326">Glycosidase</keyword>
<dbReference type="PROSITE" id="PS51276">
    <property type="entry name" value="PEPTIDASE_C56_PFPI"/>
    <property type="match status" value="1"/>
</dbReference>
<keyword evidence="3" id="KW-0378">Hydrolase</keyword>
<dbReference type="InterPro" id="IPR029062">
    <property type="entry name" value="Class_I_gatase-like"/>
</dbReference>
<proteinExistence type="inferred from homology"/>
<dbReference type="NCBIfam" id="TIGR01382">
    <property type="entry name" value="PfpI"/>
    <property type="match status" value="1"/>
</dbReference>
<evidence type="ECO:0000256" key="1">
    <source>
        <dbReference type="ARBA" id="ARBA00008542"/>
    </source>
</evidence>
<name>A0ABS4H489_9BACL</name>
<dbReference type="Pfam" id="PF01965">
    <property type="entry name" value="DJ-1_PfpI"/>
    <property type="match status" value="1"/>
</dbReference>